<comment type="function">
    <text evidence="9">Component of the cytosolic iron-sulfur (Fe-S) protein assembly (CIA) machinery. Required for the maturation of extramitochondrial Fe-S proteins. Part of an electron transfer chain functioning in an early step of cytosolic Fe-S biogenesis, facilitating the de novo assembly of a [4Fe-4S] cluster on the cytosolic Fe-S scaffold complex. Electrons are transferred from NADPH via a FAD- and FMN-containing diflavin oxidoreductase. Together with the diflavin oxidoreductase, also required for the assembly of the diferric tyrosyl radical cofactor of ribonucleotide reductase (RNR), probably by providing electrons for reduction during radical cofactor maturation in the catalytic small subunit.</text>
</comment>
<feature type="binding site" evidence="9">
    <location>
        <position position="206"/>
    </location>
    <ligand>
        <name>[4Fe-4S] cluster</name>
        <dbReference type="ChEBI" id="CHEBI:49883"/>
    </ligand>
</feature>
<dbReference type="PANTHER" id="PTHR13273:SF14">
    <property type="entry name" value="ANAMORSIN"/>
    <property type="match status" value="1"/>
</dbReference>
<keyword evidence="6 9" id="KW-0408">Iron</keyword>
<dbReference type="InterPro" id="IPR007785">
    <property type="entry name" value="Anamorsin"/>
</dbReference>
<evidence type="ECO:0000256" key="7">
    <source>
        <dbReference type="ARBA" id="ARBA00023014"/>
    </source>
</evidence>
<feature type="region of interest" description="Fe-S binding site B" evidence="9">
    <location>
        <begin position="206"/>
        <end position="220"/>
    </location>
</feature>
<dbReference type="HAMAP" id="MF_03115">
    <property type="entry name" value="Anamorsin"/>
    <property type="match status" value="1"/>
</dbReference>
<sequence length="246" mass="25138">MRVVVVDLDGVDGADLALERAYERAAALDDGATPATTYARDVRAPGDADGFIGDGATAAMASRTCARAWTALRAGGTVIARGGDAARDAAVLAGFADVVVDATRGVVRGTKPAWARGTAFSLKSRAVRVVTADAGWGADADVDDELIDESALLTELDVNSTAVKYDDCDVGAGKKACKNCTCGRAEAEAAEESANAKSEETFVSACGNCALGDAFRCAGCPYLGQPAFKDTDAVGTKVELDLGDDL</sequence>
<feature type="short sequence motif" description="Cx2C motif 1" evidence="9">
    <location>
        <begin position="206"/>
        <end position="209"/>
    </location>
</feature>
<proteinExistence type="inferred from homology"/>
<accession>A0A1Y5I2T5</accession>
<gene>
    <name evidence="11" type="ORF">BE221DRAFT_187067</name>
</gene>
<comment type="domain">
    <text evidence="9">The C-terminal domain binds 2 Fe-S clusters but is otherwise mostly in an intrinsically disordered conformation.</text>
</comment>
<dbReference type="InterPro" id="IPR046408">
    <property type="entry name" value="CIAPIN1"/>
</dbReference>
<feature type="binding site" evidence="9">
    <location>
        <position position="180"/>
    </location>
    <ligand>
        <name>[2Fe-2S] cluster</name>
        <dbReference type="ChEBI" id="CHEBI:190135"/>
    </ligand>
</feature>
<dbReference type="GO" id="GO:0046872">
    <property type="term" value="F:metal ion binding"/>
    <property type="evidence" value="ECO:0007669"/>
    <property type="project" value="UniProtKB-KW"/>
</dbReference>
<feature type="domain" description="Anamorsin C-terminal" evidence="10">
    <location>
        <begin position="202"/>
        <end position="234"/>
    </location>
</feature>
<dbReference type="GO" id="GO:0005758">
    <property type="term" value="C:mitochondrial intermembrane space"/>
    <property type="evidence" value="ECO:0007669"/>
    <property type="project" value="UniProtKB-SubCell"/>
</dbReference>
<comment type="cofactor">
    <cofactor evidence="9">
        <name>[2Fe-2S] cluster</name>
        <dbReference type="ChEBI" id="CHEBI:190135"/>
    </cofactor>
</comment>
<keyword evidence="4 9" id="KW-0963">Cytoplasm</keyword>
<name>A0A1Y5I2T5_OSTTA</name>
<dbReference type="PANTHER" id="PTHR13273">
    <property type="entry name" value="ANAMORSIN"/>
    <property type="match status" value="1"/>
</dbReference>
<comment type="caution">
    <text evidence="9">Lacks conserved residue(s) required for the propagation of feature annotation.</text>
</comment>
<feature type="binding site" evidence="9">
    <location>
        <position position="220"/>
    </location>
    <ligand>
        <name>[4Fe-4S] cluster</name>
        <dbReference type="ChEBI" id="CHEBI:49883"/>
    </ligand>
</feature>
<feature type="binding site" evidence="9">
    <location>
        <position position="168"/>
    </location>
    <ligand>
        <name>[2Fe-2S] cluster</name>
        <dbReference type="ChEBI" id="CHEBI:190135"/>
    </ligand>
</feature>
<dbReference type="Pfam" id="PF05093">
    <property type="entry name" value="CIAPIN1"/>
    <property type="match status" value="1"/>
</dbReference>
<dbReference type="Proteomes" id="UP000195557">
    <property type="component" value="Unassembled WGS sequence"/>
</dbReference>
<evidence type="ECO:0000256" key="9">
    <source>
        <dbReference type="HAMAP-Rule" id="MF_03115"/>
    </source>
</evidence>
<comment type="domain">
    <text evidence="9">The twin Cx2C motifs are involved in the recognition by the mitochondrial MIA40-ERV1 disulfide relay system. The formation of 2 disulfide bonds in the Cx2C motifs through dithiol/disulfide exchange reactions effectively traps the protein in the mitochondrial intermembrane space.</text>
</comment>
<evidence type="ECO:0000256" key="6">
    <source>
        <dbReference type="ARBA" id="ARBA00023004"/>
    </source>
</evidence>
<evidence type="ECO:0000256" key="4">
    <source>
        <dbReference type="ARBA" id="ARBA00022490"/>
    </source>
</evidence>
<evidence type="ECO:0000256" key="3">
    <source>
        <dbReference type="ARBA" id="ARBA00022485"/>
    </source>
</evidence>
<evidence type="ECO:0000256" key="1">
    <source>
        <dbReference type="ARBA" id="ARBA00001966"/>
    </source>
</evidence>
<evidence type="ECO:0000256" key="2">
    <source>
        <dbReference type="ARBA" id="ARBA00008169"/>
    </source>
</evidence>
<evidence type="ECO:0000259" key="10">
    <source>
        <dbReference type="Pfam" id="PF05093"/>
    </source>
</evidence>
<dbReference type="AlphaFoldDB" id="A0A1Y5I2T5"/>
<keyword evidence="3 9" id="KW-0004">4Fe-4S</keyword>
<evidence type="ECO:0000256" key="5">
    <source>
        <dbReference type="ARBA" id="ARBA00022723"/>
    </source>
</evidence>
<keyword evidence="7 9" id="KW-0411">Iron-sulfur</keyword>
<feature type="binding site" evidence="9">
    <location>
        <position position="217"/>
    </location>
    <ligand>
        <name>[4Fe-4S] cluster</name>
        <dbReference type="ChEBI" id="CHEBI:49883"/>
    </ligand>
</feature>
<feature type="short sequence motif" description="Cx2C motif 2" evidence="9">
    <location>
        <begin position="217"/>
        <end position="220"/>
    </location>
</feature>
<dbReference type="GO" id="GO:0009055">
    <property type="term" value="F:electron transfer activity"/>
    <property type="evidence" value="ECO:0007669"/>
    <property type="project" value="UniProtKB-UniRule"/>
</dbReference>
<keyword evidence="8 9" id="KW-0496">Mitochondrion</keyword>
<comment type="subcellular location">
    <subcellularLocation>
        <location evidence="9">Cytoplasm</location>
    </subcellularLocation>
    <subcellularLocation>
        <location evidence="9">Mitochondrion intermembrane space</location>
    </subcellularLocation>
</comment>
<evidence type="ECO:0000313" key="11">
    <source>
        <dbReference type="EMBL" id="OUS42393.1"/>
    </source>
</evidence>
<keyword evidence="9" id="KW-0001">2Fe-2S</keyword>
<evidence type="ECO:0000256" key="8">
    <source>
        <dbReference type="ARBA" id="ARBA00023128"/>
    </source>
</evidence>
<organism evidence="11">
    <name type="scientific">Ostreococcus tauri</name>
    <name type="common">Marine green alga</name>
    <dbReference type="NCBI Taxonomy" id="70448"/>
    <lineage>
        <taxon>Eukaryota</taxon>
        <taxon>Viridiplantae</taxon>
        <taxon>Chlorophyta</taxon>
        <taxon>Mamiellophyceae</taxon>
        <taxon>Mamiellales</taxon>
        <taxon>Bathycoccaceae</taxon>
        <taxon>Ostreococcus</taxon>
    </lineage>
</organism>
<dbReference type="EMBL" id="KZ155838">
    <property type="protein sequence ID" value="OUS42393.1"/>
    <property type="molecule type" value="Genomic_DNA"/>
</dbReference>
<comment type="similarity">
    <text evidence="2 9">Belongs to the anamorsin family.</text>
</comment>
<dbReference type="GO" id="GO:0016226">
    <property type="term" value="P:iron-sulfur cluster assembly"/>
    <property type="evidence" value="ECO:0007669"/>
    <property type="project" value="UniProtKB-UniRule"/>
</dbReference>
<reference evidence="11" key="1">
    <citation type="submission" date="2017-04" db="EMBL/GenBank/DDBJ databases">
        <title>Population genomics of picophytoplankton unveils novel chromosome hypervariability.</title>
        <authorList>
            <consortium name="DOE Joint Genome Institute"/>
            <person name="Blanc-Mathieu R."/>
            <person name="Krasovec M."/>
            <person name="Hebrard M."/>
            <person name="Yau S."/>
            <person name="Desgranges E."/>
            <person name="Martin J."/>
            <person name="Schackwitz W."/>
            <person name="Kuo A."/>
            <person name="Salin G."/>
            <person name="Donnadieu C."/>
            <person name="Desdevises Y."/>
            <person name="Sanchez-Ferandin S."/>
            <person name="Moreau H."/>
            <person name="Rivals E."/>
            <person name="Grigoriev I.V."/>
            <person name="Grimsley N."/>
            <person name="Eyre-Walker A."/>
            <person name="Piganeau G."/>
        </authorList>
    </citation>
    <scope>NUCLEOTIDE SEQUENCE [LARGE SCALE GENOMIC DNA]</scope>
    <source>
        <strain evidence="11">RCC 1115</strain>
    </source>
</reference>
<feature type="binding site" evidence="9">
    <location>
        <position position="182"/>
    </location>
    <ligand>
        <name>[2Fe-2S] cluster</name>
        <dbReference type="ChEBI" id="CHEBI:190135"/>
    </ligand>
</feature>
<protein>
    <recommendedName>
        <fullName evidence="9">Anamorsin homolog</fullName>
    </recommendedName>
    <alternativeName>
        <fullName evidence="9">Fe-S cluster assembly protein DRE2 homolog</fullName>
    </alternativeName>
</protein>
<keyword evidence="5 9" id="KW-0479">Metal-binding</keyword>
<comment type="subunit">
    <text evidence="9">Monomer.</text>
</comment>
<dbReference type="GO" id="GO:0051539">
    <property type="term" value="F:4 iron, 4 sulfur cluster binding"/>
    <property type="evidence" value="ECO:0007669"/>
    <property type="project" value="UniProtKB-KW"/>
</dbReference>
<dbReference type="GO" id="GO:0051537">
    <property type="term" value="F:2 iron, 2 sulfur cluster binding"/>
    <property type="evidence" value="ECO:0007669"/>
    <property type="project" value="UniProtKB-UniRule"/>
</dbReference>
<feature type="binding site" evidence="9">
    <location>
        <position position="177"/>
    </location>
    <ligand>
        <name>[2Fe-2S] cluster</name>
        <dbReference type="ChEBI" id="CHEBI:190135"/>
    </ligand>
</feature>
<comment type="cofactor">
    <cofactor evidence="1 9">
        <name>[4Fe-4S] cluster</name>
        <dbReference type="ChEBI" id="CHEBI:49883"/>
    </cofactor>
</comment>
<comment type="domain">
    <text evidence="9">The N-terminal domain has structural similarity with S-adenosyl-L-methionine-dependent methyltransferases, but does not bind S-adenosyl-L-methionine. It is required for correct assembly of the 2 Fe-S clusters.</text>
</comment>
<feature type="binding site" evidence="9">
    <location>
        <position position="209"/>
    </location>
    <ligand>
        <name>[4Fe-4S] cluster</name>
        <dbReference type="ChEBI" id="CHEBI:49883"/>
    </ligand>
</feature>